<organism evidence="1 2">
    <name type="scientific">Perkinsus chesapeaki</name>
    <name type="common">Clam parasite</name>
    <name type="synonym">Perkinsus andrewsi</name>
    <dbReference type="NCBI Taxonomy" id="330153"/>
    <lineage>
        <taxon>Eukaryota</taxon>
        <taxon>Sar</taxon>
        <taxon>Alveolata</taxon>
        <taxon>Perkinsozoa</taxon>
        <taxon>Perkinsea</taxon>
        <taxon>Perkinsida</taxon>
        <taxon>Perkinsidae</taxon>
        <taxon>Perkinsus</taxon>
    </lineage>
</organism>
<feature type="non-terminal residue" evidence="1">
    <location>
        <position position="244"/>
    </location>
</feature>
<evidence type="ECO:0000313" key="1">
    <source>
        <dbReference type="EMBL" id="KAF4648999.1"/>
    </source>
</evidence>
<sequence length="244" mass="27771">MPRHLNWTQENQFTGIPTGSNAFKVALDRLKLDYAPLLSYRRDNYAVYHCGDHLGCPKKWKLVKEGNCITVFTSGEHGPIERVRSRTRHPQKILSDVVDQASKHHMTASDIFTNLTADHKEYVDAGKITKQQVQNIISGLPRRRDLGMPHIGNFFELEEAFEDSRIDQELIDYIIEDKAPAKEFIFHGGYWSDNFACIVGGASMLASLLWFIRSMPSGFPLYMDAQNKIIRGSQKVAWVGSSRI</sequence>
<accession>A0A7J6KQY7</accession>
<name>A0A7J6KQY7_PERCH</name>
<dbReference type="OrthoDB" id="10491550at2759"/>
<protein>
    <submittedName>
        <fullName evidence="1">Uncharacterized protein</fullName>
    </submittedName>
</protein>
<comment type="caution">
    <text evidence="1">The sequence shown here is derived from an EMBL/GenBank/DDBJ whole genome shotgun (WGS) entry which is preliminary data.</text>
</comment>
<dbReference type="EMBL" id="JAAPAO010001709">
    <property type="protein sequence ID" value="KAF4648999.1"/>
    <property type="molecule type" value="Genomic_DNA"/>
</dbReference>
<reference evidence="1 2" key="1">
    <citation type="submission" date="2020-04" db="EMBL/GenBank/DDBJ databases">
        <title>Perkinsus chesapeaki whole genome sequence.</title>
        <authorList>
            <person name="Bogema D.R."/>
        </authorList>
    </citation>
    <scope>NUCLEOTIDE SEQUENCE [LARGE SCALE GENOMIC DNA]</scope>
    <source>
        <strain evidence="1">ATCC PRA-425</strain>
    </source>
</reference>
<evidence type="ECO:0000313" key="2">
    <source>
        <dbReference type="Proteomes" id="UP000591131"/>
    </source>
</evidence>
<gene>
    <name evidence="1" type="ORF">FOL47_002554</name>
</gene>
<proteinExistence type="predicted"/>
<dbReference type="AlphaFoldDB" id="A0A7J6KQY7"/>
<keyword evidence="2" id="KW-1185">Reference proteome</keyword>
<dbReference type="Proteomes" id="UP000591131">
    <property type="component" value="Unassembled WGS sequence"/>
</dbReference>